<dbReference type="RefSeq" id="WP_092619617.1">
    <property type="nucleotide sequence ID" value="NZ_FNCV01000006.1"/>
</dbReference>
<comment type="subcellular location">
    <subcellularLocation>
        <location evidence="1">Cell membrane</location>
        <topology evidence="1">Multi-pass membrane protein</topology>
    </subcellularLocation>
</comment>
<protein>
    <submittedName>
        <fullName evidence="8">Tight adherence protein C</fullName>
    </submittedName>
</protein>
<evidence type="ECO:0000256" key="4">
    <source>
        <dbReference type="ARBA" id="ARBA00022989"/>
    </source>
</evidence>
<feature type="transmembrane region" description="Helical" evidence="6">
    <location>
        <begin position="141"/>
        <end position="161"/>
    </location>
</feature>
<feature type="transmembrane region" description="Helical" evidence="6">
    <location>
        <begin position="12"/>
        <end position="30"/>
    </location>
</feature>
<organism evidence="8 9">
    <name type="scientific">Roseospirillum parvum</name>
    <dbReference type="NCBI Taxonomy" id="83401"/>
    <lineage>
        <taxon>Bacteria</taxon>
        <taxon>Pseudomonadati</taxon>
        <taxon>Pseudomonadota</taxon>
        <taxon>Alphaproteobacteria</taxon>
        <taxon>Rhodospirillales</taxon>
        <taxon>Rhodospirillaceae</taxon>
        <taxon>Roseospirillum</taxon>
    </lineage>
</organism>
<dbReference type="AlphaFoldDB" id="A0A1G8C0Z4"/>
<dbReference type="PANTHER" id="PTHR35007:SF2">
    <property type="entry name" value="PILUS ASSEMBLE PROTEIN"/>
    <property type="match status" value="1"/>
</dbReference>
<dbReference type="EMBL" id="FNCV01000006">
    <property type="protein sequence ID" value="SDH38993.1"/>
    <property type="molecule type" value="Genomic_DNA"/>
</dbReference>
<dbReference type="GO" id="GO:0005886">
    <property type="term" value="C:plasma membrane"/>
    <property type="evidence" value="ECO:0007669"/>
    <property type="project" value="UniProtKB-SubCell"/>
</dbReference>
<reference evidence="9" key="1">
    <citation type="submission" date="2016-10" db="EMBL/GenBank/DDBJ databases">
        <authorList>
            <person name="Varghese N."/>
            <person name="Submissions S."/>
        </authorList>
    </citation>
    <scope>NUCLEOTIDE SEQUENCE [LARGE SCALE GENOMIC DNA]</scope>
    <source>
        <strain evidence="9">930I</strain>
    </source>
</reference>
<dbReference type="OrthoDB" id="9810662at2"/>
<dbReference type="Proteomes" id="UP000217076">
    <property type="component" value="Unassembled WGS sequence"/>
</dbReference>
<evidence type="ECO:0000313" key="8">
    <source>
        <dbReference type="EMBL" id="SDH38993.1"/>
    </source>
</evidence>
<evidence type="ECO:0000259" key="7">
    <source>
        <dbReference type="Pfam" id="PF00482"/>
    </source>
</evidence>
<evidence type="ECO:0000256" key="6">
    <source>
        <dbReference type="SAM" id="Phobius"/>
    </source>
</evidence>
<feature type="transmembrane region" description="Helical" evidence="6">
    <location>
        <begin position="105"/>
        <end position="129"/>
    </location>
</feature>
<accession>A0A1G8C0Z4</accession>
<keyword evidence="4 6" id="KW-1133">Transmembrane helix</keyword>
<dbReference type="STRING" id="83401.SAMN05421742_106170"/>
<feature type="domain" description="Type II secretion system protein GspF" evidence="7">
    <location>
        <begin position="180"/>
        <end position="308"/>
    </location>
</feature>
<keyword evidence="2" id="KW-1003">Cell membrane</keyword>
<dbReference type="PANTHER" id="PTHR35007">
    <property type="entry name" value="INTEGRAL MEMBRANE PROTEIN-RELATED"/>
    <property type="match status" value="1"/>
</dbReference>
<evidence type="ECO:0000256" key="5">
    <source>
        <dbReference type="ARBA" id="ARBA00023136"/>
    </source>
</evidence>
<keyword evidence="5 6" id="KW-0472">Membrane</keyword>
<proteinExistence type="predicted"/>
<gene>
    <name evidence="8" type="ORF">SAMN05421742_106170</name>
</gene>
<evidence type="ECO:0000256" key="2">
    <source>
        <dbReference type="ARBA" id="ARBA00022475"/>
    </source>
</evidence>
<evidence type="ECO:0000256" key="1">
    <source>
        <dbReference type="ARBA" id="ARBA00004651"/>
    </source>
</evidence>
<keyword evidence="9" id="KW-1185">Reference proteome</keyword>
<name>A0A1G8C0Z4_9PROT</name>
<dbReference type="Pfam" id="PF00482">
    <property type="entry name" value="T2SSF"/>
    <property type="match status" value="1"/>
</dbReference>
<feature type="transmembrane region" description="Helical" evidence="6">
    <location>
        <begin position="291"/>
        <end position="313"/>
    </location>
</feature>
<dbReference type="InterPro" id="IPR018076">
    <property type="entry name" value="T2SS_GspF_dom"/>
</dbReference>
<sequence length="319" mass="34676">MSFIDTESLVIGLSALGAFLTILAIGMPLIQRDGLSSRLKSVAARRDELARQQRENLSQSRRTRYQKKKSVDLMKQVLDKLNLQNVIASRELKNRLSQAGYRSQNAAVVFSFARLALPLVLAGLFLLFAGANSDLDLDLGMQLLIAAGLAVVGFYLPGLLVTNTAQKRQKTLMQNFPDALDLLVICVEAGLSIEGAFTRVSEELVDSAPDLAEEFGLTTAELAFLGDRKQAYENLAERTGLPATKSLTTALLQSERYGTPVSVALKVLSQENRDSRMAAAEKKAGALPAQLTVPMIVFFLPVLFIVIIGPAIIQSLENL</sequence>
<keyword evidence="3 6" id="KW-0812">Transmembrane</keyword>
<evidence type="ECO:0000256" key="3">
    <source>
        <dbReference type="ARBA" id="ARBA00022692"/>
    </source>
</evidence>
<evidence type="ECO:0000313" key="9">
    <source>
        <dbReference type="Proteomes" id="UP000217076"/>
    </source>
</evidence>